<proteinExistence type="predicted"/>
<name>X1E0Q2_9ZZZZ</name>
<reference evidence="1" key="1">
    <citation type="journal article" date="2014" name="Front. Microbiol.">
        <title>High frequency of phylogenetically diverse reductive dehalogenase-homologous genes in deep subseafloor sedimentary metagenomes.</title>
        <authorList>
            <person name="Kawai M."/>
            <person name="Futagami T."/>
            <person name="Toyoda A."/>
            <person name="Takaki Y."/>
            <person name="Nishi S."/>
            <person name="Hori S."/>
            <person name="Arai W."/>
            <person name="Tsubouchi T."/>
            <person name="Morono Y."/>
            <person name="Uchiyama I."/>
            <person name="Ito T."/>
            <person name="Fujiyama A."/>
            <person name="Inagaki F."/>
            <person name="Takami H."/>
        </authorList>
    </citation>
    <scope>NUCLEOTIDE SEQUENCE</scope>
    <source>
        <strain evidence="1">Expedition CK06-06</strain>
    </source>
</reference>
<sequence length="43" mass="4760">QKTAFYNSNLKSHTAPAQFPASSLRTGWDAAAKMQRCRTFASL</sequence>
<organism evidence="1">
    <name type="scientific">marine sediment metagenome</name>
    <dbReference type="NCBI Taxonomy" id="412755"/>
    <lineage>
        <taxon>unclassified sequences</taxon>
        <taxon>metagenomes</taxon>
        <taxon>ecological metagenomes</taxon>
    </lineage>
</organism>
<feature type="non-terminal residue" evidence="1">
    <location>
        <position position="1"/>
    </location>
</feature>
<comment type="caution">
    <text evidence="1">The sequence shown here is derived from an EMBL/GenBank/DDBJ whole genome shotgun (WGS) entry which is preliminary data.</text>
</comment>
<protein>
    <submittedName>
        <fullName evidence="1">Uncharacterized protein</fullName>
    </submittedName>
</protein>
<gene>
    <name evidence="1" type="ORF">S03H2_09724</name>
</gene>
<dbReference type="AlphaFoldDB" id="X1E0Q2"/>
<dbReference type="EMBL" id="BARU01005053">
    <property type="protein sequence ID" value="GAH26107.1"/>
    <property type="molecule type" value="Genomic_DNA"/>
</dbReference>
<accession>X1E0Q2</accession>
<evidence type="ECO:0000313" key="1">
    <source>
        <dbReference type="EMBL" id="GAH26107.1"/>
    </source>
</evidence>